<dbReference type="EMBL" id="CVMT01000003">
    <property type="protein sequence ID" value="CRG86738.1"/>
    <property type="molecule type" value="Genomic_DNA"/>
</dbReference>
<dbReference type="InterPro" id="IPR008547">
    <property type="entry name" value="DUF829_TMEM53"/>
</dbReference>
<organism evidence="1 2">
    <name type="scientific">Talaromyces islandicus</name>
    <name type="common">Penicillium islandicum</name>
    <dbReference type="NCBI Taxonomy" id="28573"/>
    <lineage>
        <taxon>Eukaryota</taxon>
        <taxon>Fungi</taxon>
        <taxon>Dikarya</taxon>
        <taxon>Ascomycota</taxon>
        <taxon>Pezizomycotina</taxon>
        <taxon>Eurotiomycetes</taxon>
        <taxon>Eurotiomycetidae</taxon>
        <taxon>Eurotiales</taxon>
        <taxon>Trichocomaceae</taxon>
        <taxon>Talaromyces</taxon>
        <taxon>Talaromyces sect. Islandici</taxon>
    </lineage>
</organism>
<proteinExistence type="predicted"/>
<accession>A0A0U1LTM0</accession>
<sequence>MPSTTENTLAPYTRLSPSIYLLPPRTPINTTTPESKPKPPSTIILSFWYAAPARALAKYVAQYAQLAPSSRIIFILSGPRDFYFYPTQASHRRRLKPAIDLLQTPTDAENDDCYIHLFSNGGMFTTAHLLLAYKHATGKPLRISAMVLDSSPGVAVPSKSLQALAYGVPQTLILRQIVYGLLAMLVWGSWLVKRLLLRMEDPFAFARRATLDKDLVTTAARSSGKEEADNNAVIKYCYIYSESDDLVPSKDVEEHAAHAVAKGREVELEKFDGSPHVGHMRQDPERYWAIVERFLFR</sequence>
<evidence type="ECO:0008006" key="3">
    <source>
        <dbReference type="Google" id="ProtNLM"/>
    </source>
</evidence>
<dbReference type="PANTHER" id="PTHR12265">
    <property type="entry name" value="TRANSMEMBRANE PROTEIN 53"/>
    <property type="match status" value="1"/>
</dbReference>
<dbReference type="Pfam" id="PF05705">
    <property type="entry name" value="DUF829"/>
    <property type="match status" value="1"/>
</dbReference>
<gene>
    <name evidence="1" type="ORF">PISL3812_03749</name>
</gene>
<dbReference type="Proteomes" id="UP000054383">
    <property type="component" value="Unassembled WGS sequence"/>
</dbReference>
<evidence type="ECO:0000313" key="1">
    <source>
        <dbReference type="EMBL" id="CRG86738.1"/>
    </source>
</evidence>
<reference evidence="1 2" key="1">
    <citation type="submission" date="2015-04" db="EMBL/GenBank/DDBJ databases">
        <authorList>
            <person name="Syromyatnikov M.Y."/>
            <person name="Popov V.N."/>
        </authorList>
    </citation>
    <scope>NUCLEOTIDE SEQUENCE [LARGE SCALE GENOMIC DNA]</scope>
    <source>
        <strain evidence="1">WF-38-12</strain>
    </source>
</reference>
<dbReference type="PANTHER" id="PTHR12265:SF36">
    <property type="entry name" value="P450, PUTATIVE (EUROFUNG)-RELATED"/>
    <property type="match status" value="1"/>
</dbReference>
<keyword evidence="2" id="KW-1185">Reference proteome</keyword>
<name>A0A0U1LTM0_TALIS</name>
<dbReference type="Gene3D" id="3.40.50.1820">
    <property type="entry name" value="alpha/beta hydrolase"/>
    <property type="match status" value="1"/>
</dbReference>
<evidence type="ECO:0000313" key="2">
    <source>
        <dbReference type="Proteomes" id="UP000054383"/>
    </source>
</evidence>
<dbReference type="OrthoDB" id="77878at2759"/>
<dbReference type="STRING" id="28573.A0A0U1LTM0"/>
<dbReference type="OMA" id="LAFWMNA"/>
<dbReference type="AlphaFoldDB" id="A0A0U1LTM0"/>
<protein>
    <recommendedName>
        <fullName evidence="3">Indole-diterpene biosynthesis protein PaxU</fullName>
    </recommendedName>
</protein>
<dbReference type="InterPro" id="IPR029058">
    <property type="entry name" value="AB_hydrolase_fold"/>
</dbReference>
<dbReference type="SUPFAM" id="SSF53474">
    <property type="entry name" value="alpha/beta-Hydrolases"/>
    <property type="match status" value="1"/>
</dbReference>